<dbReference type="EMBL" id="VXRG01000158">
    <property type="protein sequence ID" value="MXY95526.1"/>
    <property type="molecule type" value="Genomic_DNA"/>
</dbReference>
<feature type="transmembrane region" description="Helical" evidence="1">
    <location>
        <begin position="87"/>
        <end position="107"/>
    </location>
</feature>
<evidence type="ECO:0000313" key="2">
    <source>
        <dbReference type="EMBL" id="MXY95526.1"/>
    </source>
</evidence>
<proteinExistence type="predicted"/>
<feature type="transmembrane region" description="Helical" evidence="1">
    <location>
        <begin position="7"/>
        <end position="28"/>
    </location>
</feature>
<keyword evidence="1" id="KW-0812">Transmembrane</keyword>
<evidence type="ECO:0000256" key="1">
    <source>
        <dbReference type="SAM" id="Phobius"/>
    </source>
</evidence>
<protein>
    <submittedName>
        <fullName evidence="2">Uncharacterized protein</fullName>
    </submittedName>
</protein>
<name>A0A6B0YWT9_9CHLR</name>
<feature type="transmembrane region" description="Helical" evidence="1">
    <location>
        <begin position="34"/>
        <end position="51"/>
    </location>
</feature>
<reference evidence="2" key="1">
    <citation type="submission" date="2019-09" db="EMBL/GenBank/DDBJ databases">
        <title>Characterisation of the sponge microbiome using genome-centric metagenomics.</title>
        <authorList>
            <person name="Engelberts J.P."/>
            <person name="Robbins S.J."/>
            <person name="De Goeij J.M."/>
            <person name="Aranda M."/>
            <person name="Bell S.C."/>
            <person name="Webster N.S."/>
        </authorList>
    </citation>
    <scope>NUCLEOTIDE SEQUENCE</scope>
    <source>
        <strain evidence="2">SB0664_bin_27</strain>
    </source>
</reference>
<accession>A0A6B0YWT9</accession>
<gene>
    <name evidence="2" type="ORF">F4Y42_18985</name>
</gene>
<dbReference type="AlphaFoldDB" id="A0A6B0YWT9"/>
<feature type="transmembrane region" description="Helical" evidence="1">
    <location>
        <begin position="58"/>
        <end position="81"/>
    </location>
</feature>
<keyword evidence="1" id="KW-1133">Transmembrane helix</keyword>
<comment type="caution">
    <text evidence="2">The sequence shown here is derived from an EMBL/GenBank/DDBJ whole genome shotgun (WGS) entry which is preliminary data.</text>
</comment>
<sequence length="117" mass="12757">MLKDKDVQLFLGIALGIQIVAVIAAFFGWIPWPAAAFALPVLIVLFFAIPMKVLKKNVYTLSVGFWIAVGMILVPLVAGLLNLGQHLGWLALVWLVASVVAGILWPLPNARRLVDEN</sequence>
<organism evidence="2">
    <name type="scientific">Caldilineaceae bacterium SB0664_bin_27</name>
    <dbReference type="NCBI Taxonomy" id="2605260"/>
    <lineage>
        <taxon>Bacteria</taxon>
        <taxon>Bacillati</taxon>
        <taxon>Chloroflexota</taxon>
        <taxon>Caldilineae</taxon>
        <taxon>Caldilineales</taxon>
        <taxon>Caldilineaceae</taxon>
    </lineage>
</organism>
<keyword evidence="1" id="KW-0472">Membrane</keyword>